<dbReference type="RefSeq" id="XP_055885638.1">
    <property type="nucleotide sequence ID" value="XM_056029663.1"/>
</dbReference>
<dbReference type="SMART" id="SM00365">
    <property type="entry name" value="LRR_SD22"/>
    <property type="match status" value="4"/>
</dbReference>
<feature type="transmembrane region" description="Helical" evidence="10">
    <location>
        <begin position="1368"/>
        <end position="1388"/>
    </location>
</feature>
<dbReference type="SUPFAM" id="SSF52200">
    <property type="entry name" value="Toll/Interleukin receptor TIR domain"/>
    <property type="match status" value="1"/>
</dbReference>
<dbReference type="Gene3D" id="3.40.50.10140">
    <property type="entry name" value="Toll/interleukin-1 receptor homology (TIR) domain"/>
    <property type="match status" value="1"/>
</dbReference>
<evidence type="ECO:0000256" key="10">
    <source>
        <dbReference type="SAM" id="Phobius"/>
    </source>
</evidence>
<dbReference type="Pfam" id="PF13855">
    <property type="entry name" value="LRR_8"/>
    <property type="match status" value="2"/>
</dbReference>
<dbReference type="Gene3D" id="3.80.10.10">
    <property type="entry name" value="Ribonuclease Inhibitor"/>
    <property type="match status" value="7"/>
</dbReference>
<evidence type="ECO:0000256" key="7">
    <source>
        <dbReference type="ARBA" id="ARBA00022989"/>
    </source>
</evidence>
<accession>A0A9W3AES7</accession>
<evidence type="ECO:0000256" key="2">
    <source>
        <dbReference type="ARBA" id="ARBA00009634"/>
    </source>
</evidence>
<keyword evidence="8 10" id="KW-0472">Membrane</keyword>
<feature type="signal peptide" evidence="11">
    <location>
        <begin position="1"/>
        <end position="29"/>
    </location>
</feature>
<evidence type="ECO:0000313" key="14">
    <source>
        <dbReference type="RefSeq" id="XP_055885638.1"/>
    </source>
</evidence>
<comment type="subcellular location">
    <subcellularLocation>
        <location evidence="1">Membrane</location>
        <topology evidence="1">Single-pass type I membrane protein</topology>
    </subcellularLocation>
</comment>
<dbReference type="InterPro" id="IPR000157">
    <property type="entry name" value="TIR_dom"/>
</dbReference>
<dbReference type="SUPFAM" id="SSF52058">
    <property type="entry name" value="L domain-like"/>
    <property type="match status" value="2"/>
</dbReference>
<dbReference type="GO" id="GO:0016020">
    <property type="term" value="C:membrane"/>
    <property type="evidence" value="ECO:0007669"/>
    <property type="project" value="UniProtKB-SubCell"/>
</dbReference>
<evidence type="ECO:0000256" key="9">
    <source>
        <dbReference type="ARBA" id="ARBA00023170"/>
    </source>
</evidence>
<evidence type="ECO:0000256" key="6">
    <source>
        <dbReference type="ARBA" id="ARBA00022737"/>
    </source>
</evidence>
<evidence type="ECO:0000256" key="11">
    <source>
        <dbReference type="SAM" id="SignalP"/>
    </source>
</evidence>
<reference evidence="14" key="1">
    <citation type="submission" date="2025-08" db="UniProtKB">
        <authorList>
            <consortium name="RefSeq"/>
        </authorList>
    </citation>
    <scope>IDENTIFICATION</scope>
</reference>
<dbReference type="GO" id="GO:0007165">
    <property type="term" value="P:signal transduction"/>
    <property type="evidence" value="ECO:0007669"/>
    <property type="project" value="InterPro"/>
</dbReference>
<evidence type="ECO:0000256" key="1">
    <source>
        <dbReference type="ARBA" id="ARBA00004479"/>
    </source>
</evidence>
<dbReference type="SMART" id="SM00013">
    <property type="entry name" value="LRRNT"/>
    <property type="match status" value="2"/>
</dbReference>
<evidence type="ECO:0000256" key="3">
    <source>
        <dbReference type="ARBA" id="ARBA00022614"/>
    </source>
</evidence>
<feature type="domain" description="TIR" evidence="12">
    <location>
        <begin position="1415"/>
        <end position="1549"/>
    </location>
</feature>
<evidence type="ECO:0000259" key="12">
    <source>
        <dbReference type="PROSITE" id="PS50104"/>
    </source>
</evidence>
<dbReference type="InterPro" id="IPR001611">
    <property type="entry name" value="Leu-rich_rpt"/>
</dbReference>
<dbReference type="InterPro" id="IPR000483">
    <property type="entry name" value="Cys-rich_flank_reg_C"/>
</dbReference>
<feature type="transmembrane region" description="Helical" evidence="10">
    <location>
        <begin position="716"/>
        <end position="741"/>
    </location>
</feature>
<keyword evidence="5 11" id="KW-0732">Signal</keyword>
<dbReference type="InterPro" id="IPR032675">
    <property type="entry name" value="LRR_dom_sf"/>
</dbReference>
<dbReference type="OrthoDB" id="6107924at2759"/>
<proteinExistence type="inferred from homology"/>
<dbReference type="SMART" id="SM00255">
    <property type="entry name" value="TIR"/>
    <property type="match status" value="1"/>
</dbReference>
<sequence length="1592" mass="182991">MIQHKYVIMGSAWVTIICAFLFLSPPTEALFTFLPMFKYEMNCSVHCRCIDSTIESIMKQYYFKHLSIMGSAYRTDIQDFDMKSEYKSFLGVFAKIFNNIMLVLCELSDGRVHTITSLLNGVDSSMYTALDVKCIKKEMIIWDIPSWHSSFNIFVSDSCKVSTYKDSLIVVPMNMWIMDIDAGGEHVMRTIDLSYTLNTLSLALAGSRSKFIPQKWSNAYMCSVTLLSFKDNWLEDFNCIITLTKRLDTLDLEGNVMTRFPKCLLESKYRSLSYLSLAYNRIDDISPMYDLPGNTGVPDINIINLSYNDISEVHTLRDMGRLKILDLSYNKIQEISANVFVNLKHLNKLFLSNNNLFKLDLQMLLPSSNLETLDVSHNYILSVNEASVVNINKTILELDLQYNRLSYPPLKDCTKMLPTNNNLKILSAYNPYLCDCSFIVFEACINRLEMQNRSSVKHVFHDLNQMKCYFPPTNKGIAIRDLNFHRYCVILEDCPPSCTCYLQERNTLRVNCSSRRLLEMPVIIPKLTNVYTILYLDHNPLGYLGYHSYLSRLSEIYLDHCLLTTVTLSALAALKNIRVMTLHNNLLQKLPTSTSNITLEKATNITLHNNRWACSCESLWLPRWISKHSAIIWKPENISCDYLQIAMRDVSKSNCDEKRHLNHDYLAVFLVACAFLAMTHVYFLYRRDVPILMESKTWNIFAHAMIQRKYVSMGPACVGILPAFLFLSLPTNAFFSFLPMFQYEMNCSVHCRCRDSTLESTMKQYYFKHLSIMGAAYRPDIQNFDIKSDYMSFLGIFAPILHNIALVSCELSDGRNHTITSLLNGVDHGMYTALDVKCTKKETIIWDIPSWHTSFNIFVSDNCNVTTYSQLVVPMNMWIMDIDAGGEHVMRTIDLSYTLNTLSLALAGSRSKFIPQKWINAYMCSVTLLSFKDNWLEDFNCIITLTKRLDTLNLEGNVMTRFPKCLLESKYVFLNYLSLAHNRIQDLSPMYDLPGNTGVPDINIINLSYNDISEVHTLRDMGRLKILDLSHNKIHEISGNAFVSLKYLNTLLLGNNRLFKLDLQMLLPSSNLEKLDVSHNYILSVNEGNIVNISKSTLELDLQYNRLSNPPLKDCRKLLLTNTNLKILSAYNPYLCDCSFIGFESCMKWLEEQNKSSAKHVFQDLNQMKCSSPPSNKGITVRDLNFHRYCVVLEDCPPSCTCYLQERDILKVNCSSRRFLEMPVIIPNLTNVYTVLYLDHNPLQSLNYQPYLSRLSEIYIDNCLLTTVMPSAIAALKNIRVMTLHNNLLQKLPTSTRNITLEKATNITLHNNRWACSCESLWLPRWISRHKAVLWKPGNILCDYFQKPLEDVSEADLNCKSWSAMDNFLTVILFVLSTVATVILFFCYNTDICAIVYSKLGIEFNSRLLYGDQYCPFDILISYGQDNYKWVVDTLVPYLEKNPGGYRVCLNHREFPSSDCVLETLPTAVRLSRSAILVLSKEFLQKEWCMLEVRVAIQRLLLVGSKLLIICMDKVNVDELSPELRAYIHTHHYLRYDEHDFWVKLDLFLPRKLIRNSEPVVQDSSLAAGGDCASKSIDKCEENEGTDCTEAL</sequence>
<keyword evidence="7 10" id="KW-1133">Transmembrane helix</keyword>
<organism evidence="13 14">
    <name type="scientific">Biomphalaria glabrata</name>
    <name type="common">Bloodfluke planorb</name>
    <name type="synonym">Freshwater snail</name>
    <dbReference type="NCBI Taxonomy" id="6526"/>
    <lineage>
        <taxon>Eukaryota</taxon>
        <taxon>Metazoa</taxon>
        <taxon>Spiralia</taxon>
        <taxon>Lophotrochozoa</taxon>
        <taxon>Mollusca</taxon>
        <taxon>Gastropoda</taxon>
        <taxon>Heterobranchia</taxon>
        <taxon>Euthyneura</taxon>
        <taxon>Panpulmonata</taxon>
        <taxon>Hygrophila</taxon>
        <taxon>Lymnaeoidea</taxon>
        <taxon>Planorbidae</taxon>
        <taxon>Biomphalaria</taxon>
    </lineage>
</organism>
<dbReference type="OMA" id="MAEWINY"/>
<dbReference type="GeneID" id="106068556"/>
<dbReference type="PROSITE" id="PS50104">
    <property type="entry name" value="TIR"/>
    <property type="match status" value="1"/>
</dbReference>
<dbReference type="SMART" id="SM00082">
    <property type="entry name" value="LRRCT"/>
    <property type="match status" value="4"/>
</dbReference>
<evidence type="ECO:0000256" key="5">
    <source>
        <dbReference type="ARBA" id="ARBA00022729"/>
    </source>
</evidence>
<gene>
    <name evidence="14" type="primary">LOC106068556</name>
</gene>
<dbReference type="Pfam" id="PF13676">
    <property type="entry name" value="TIR_2"/>
    <property type="match status" value="1"/>
</dbReference>
<name>A0A9W3AES7_BIOGL</name>
<evidence type="ECO:0000256" key="4">
    <source>
        <dbReference type="ARBA" id="ARBA00022692"/>
    </source>
</evidence>
<dbReference type="PANTHER" id="PTHR24366:SF161">
    <property type="entry name" value="TIR DOMAIN-CONTAINING PROTEIN"/>
    <property type="match status" value="1"/>
</dbReference>
<dbReference type="PANTHER" id="PTHR24366">
    <property type="entry name" value="IG(IMMUNOGLOBULIN) AND LRR(LEUCINE RICH REPEAT) DOMAINS"/>
    <property type="match status" value="1"/>
</dbReference>
<keyword evidence="6" id="KW-0677">Repeat</keyword>
<evidence type="ECO:0000256" key="8">
    <source>
        <dbReference type="ARBA" id="ARBA00023136"/>
    </source>
</evidence>
<dbReference type="SMART" id="SM00369">
    <property type="entry name" value="LRR_TYP"/>
    <property type="match status" value="7"/>
</dbReference>
<feature type="chain" id="PRO_5040989363" evidence="11">
    <location>
        <begin position="30"/>
        <end position="1592"/>
    </location>
</feature>
<protein>
    <submittedName>
        <fullName evidence="14">Uncharacterized protein LOC106068556</fullName>
    </submittedName>
</protein>
<dbReference type="InterPro" id="IPR000372">
    <property type="entry name" value="LRRNT"/>
</dbReference>
<evidence type="ECO:0000313" key="13">
    <source>
        <dbReference type="Proteomes" id="UP001165740"/>
    </source>
</evidence>
<dbReference type="Proteomes" id="UP001165740">
    <property type="component" value="Chromosome 1"/>
</dbReference>
<keyword evidence="13" id="KW-1185">Reference proteome</keyword>
<dbReference type="InterPro" id="IPR003591">
    <property type="entry name" value="Leu-rich_rpt_typical-subtyp"/>
</dbReference>
<keyword evidence="3" id="KW-0433">Leucine-rich repeat</keyword>
<dbReference type="InterPro" id="IPR035897">
    <property type="entry name" value="Toll_tir_struct_dom_sf"/>
</dbReference>
<keyword evidence="4 10" id="KW-0812">Transmembrane</keyword>
<comment type="similarity">
    <text evidence="2">Belongs to the Toll-like receptor family.</text>
</comment>
<dbReference type="PROSITE" id="PS51450">
    <property type="entry name" value="LRR"/>
    <property type="match status" value="5"/>
</dbReference>
<feature type="transmembrane region" description="Helical" evidence="10">
    <location>
        <begin position="665"/>
        <end position="685"/>
    </location>
</feature>
<keyword evidence="9" id="KW-0675">Receptor</keyword>